<evidence type="ECO:0000313" key="2">
    <source>
        <dbReference type="Proteomes" id="UP000824533"/>
    </source>
</evidence>
<proteinExistence type="predicted"/>
<name>A0ACC1DBS0_9NEOP</name>
<evidence type="ECO:0000313" key="1">
    <source>
        <dbReference type="EMBL" id="KAJ0181096.1"/>
    </source>
</evidence>
<protein>
    <submittedName>
        <fullName evidence="1">Uncharacterized protein</fullName>
    </submittedName>
</protein>
<sequence length="172" mass="18888">MLFLSKTLTLITLLNVVNSNRPSPYVNYVPQKIPNTFRDVFLPGSNGKPSLGSSKATCWIRGGICTEINSCPSFKMDVAVPGCDWGHKVCCKVFKFNSPTVGQFRTQGNDELVDGDALELEERTISGTTVLGRPGTTASYTAIITEHSAKTPTTARLLFLCNVLRNIYKTYM</sequence>
<keyword evidence="2" id="KW-1185">Reference proteome</keyword>
<reference evidence="1 2" key="1">
    <citation type="journal article" date="2021" name="Front. Genet.">
        <title>Chromosome-Level Genome Assembly Reveals Significant Gene Expansion in the Toll and IMD Signaling Pathways of Dendrolimus kikuchii.</title>
        <authorList>
            <person name="Zhou J."/>
            <person name="Wu P."/>
            <person name="Xiong Z."/>
            <person name="Liu N."/>
            <person name="Zhao N."/>
            <person name="Ji M."/>
            <person name="Qiu Y."/>
            <person name="Yang B."/>
        </authorList>
    </citation>
    <scope>NUCLEOTIDE SEQUENCE [LARGE SCALE GENOMIC DNA]</scope>
    <source>
        <strain evidence="1">Ann1</strain>
    </source>
</reference>
<organism evidence="1 2">
    <name type="scientific">Dendrolimus kikuchii</name>
    <dbReference type="NCBI Taxonomy" id="765133"/>
    <lineage>
        <taxon>Eukaryota</taxon>
        <taxon>Metazoa</taxon>
        <taxon>Ecdysozoa</taxon>
        <taxon>Arthropoda</taxon>
        <taxon>Hexapoda</taxon>
        <taxon>Insecta</taxon>
        <taxon>Pterygota</taxon>
        <taxon>Neoptera</taxon>
        <taxon>Endopterygota</taxon>
        <taxon>Lepidoptera</taxon>
        <taxon>Glossata</taxon>
        <taxon>Ditrysia</taxon>
        <taxon>Bombycoidea</taxon>
        <taxon>Lasiocampidae</taxon>
        <taxon>Dendrolimus</taxon>
    </lineage>
</organism>
<accession>A0ACC1DBS0</accession>
<dbReference type="Proteomes" id="UP000824533">
    <property type="component" value="Linkage Group LG05"/>
</dbReference>
<comment type="caution">
    <text evidence="1">The sequence shown here is derived from an EMBL/GenBank/DDBJ whole genome shotgun (WGS) entry which is preliminary data.</text>
</comment>
<dbReference type="EMBL" id="CM034391">
    <property type="protein sequence ID" value="KAJ0181096.1"/>
    <property type="molecule type" value="Genomic_DNA"/>
</dbReference>
<gene>
    <name evidence="1" type="ORF">K1T71_003181</name>
</gene>